<dbReference type="EMBL" id="VXBW01008034">
    <property type="protein sequence ID" value="NXP15116.1"/>
    <property type="molecule type" value="Genomic_DNA"/>
</dbReference>
<dbReference type="OrthoDB" id="6284217at2759"/>
<comment type="caution">
    <text evidence="3">The sequence shown here is derived from an EMBL/GenBank/DDBJ whole genome shotgun (WGS) entry which is preliminary data.</text>
</comment>
<feature type="domain" description="RNA polymerase II elongation factor ELL N-terminal" evidence="2">
    <location>
        <begin position="1"/>
        <end position="121"/>
    </location>
</feature>
<accession>A0A7L1XXQ1</accession>
<dbReference type="GO" id="GO:0006368">
    <property type="term" value="P:transcription elongation by RNA polymerase II"/>
    <property type="evidence" value="ECO:0007669"/>
    <property type="project" value="InterPro"/>
</dbReference>
<dbReference type="PANTHER" id="PTHR23288">
    <property type="entry name" value="OCCLUDIN AND RNA POLYMERASE II ELONGATION FACTOR ELL"/>
    <property type="match status" value="1"/>
</dbReference>
<proteinExistence type="predicted"/>
<dbReference type="GO" id="GO:0032968">
    <property type="term" value="P:positive regulation of transcription elongation by RNA polymerase II"/>
    <property type="evidence" value="ECO:0007669"/>
    <property type="project" value="TreeGrafter"/>
</dbReference>
<evidence type="ECO:0000256" key="1">
    <source>
        <dbReference type="SAM" id="MobiDB-lite"/>
    </source>
</evidence>
<dbReference type="InterPro" id="IPR042065">
    <property type="entry name" value="E3_ELL-like"/>
</dbReference>
<feature type="non-terminal residue" evidence="3">
    <location>
        <position position="1"/>
    </location>
</feature>
<name>A0A7L1XXQ1_9AVES</name>
<evidence type="ECO:0000313" key="4">
    <source>
        <dbReference type="Proteomes" id="UP000565698"/>
    </source>
</evidence>
<reference evidence="3 4" key="1">
    <citation type="submission" date="2019-09" db="EMBL/GenBank/DDBJ databases">
        <title>Bird 10,000 Genomes (B10K) Project - Family phase.</title>
        <authorList>
            <person name="Zhang G."/>
        </authorList>
    </citation>
    <scope>NUCLEOTIDE SEQUENCE [LARGE SCALE GENOMIC DNA]</scope>
    <source>
        <strain evidence="3">B10K-DU-002-47</strain>
        <tissue evidence="3">Muscle</tissue>
    </source>
</reference>
<evidence type="ECO:0000313" key="3">
    <source>
        <dbReference type="EMBL" id="NXP15116.1"/>
    </source>
</evidence>
<dbReference type="Gene3D" id="1.10.10.2670">
    <property type="entry name" value="E3 ubiquitin-protein ligase"/>
    <property type="match status" value="1"/>
</dbReference>
<dbReference type="GO" id="GO:0008023">
    <property type="term" value="C:transcription elongation factor complex"/>
    <property type="evidence" value="ECO:0007669"/>
    <property type="project" value="InterPro"/>
</dbReference>
<protein>
    <submittedName>
        <fullName evidence="3">ELL2 factor</fullName>
    </submittedName>
</protein>
<organism evidence="3 4">
    <name type="scientific">Thinocorus orbignyianus</name>
    <dbReference type="NCBI Taxonomy" id="161742"/>
    <lineage>
        <taxon>Eukaryota</taxon>
        <taxon>Metazoa</taxon>
        <taxon>Chordata</taxon>
        <taxon>Craniata</taxon>
        <taxon>Vertebrata</taxon>
        <taxon>Euteleostomi</taxon>
        <taxon>Archelosauria</taxon>
        <taxon>Archosauria</taxon>
        <taxon>Dinosauria</taxon>
        <taxon>Saurischia</taxon>
        <taxon>Theropoda</taxon>
        <taxon>Coelurosauria</taxon>
        <taxon>Aves</taxon>
        <taxon>Neognathae</taxon>
        <taxon>Neoaves</taxon>
        <taxon>Aequornithes</taxon>
        <taxon>Ciconiiformes</taxon>
        <taxon>Thinocoridae</taxon>
        <taxon>Thinocorus</taxon>
    </lineage>
</organism>
<keyword evidence="4" id="KW-1185">Reference proteome</keyword>
<dbReference type="GO" id="GO:0042795">
    <property type="term" value="P:snRNA transcription by RNA polymerase II"/>
    <property type="evidence" value="ECO:0007669"/>
    <property type="project" value="TreeGrafter"/>
</dbReference>
<dbReference type="AlphaFoldDB" id="A0A7L1XXQ1"/>
<feature type="region of interest" description="Disordered" evidence="1">
    <location>
        <begin position="1"/>
        <end position="23"/>
    </location>
</feature>
<dbReference type="Pfam" id="PF10390">
    <property type="entry name" value="ELL"/>
    <property type="match status" value="1"/>
</dbReference>
<dbReference type="GO" id="GO:0000987">
    <property type="term" value="F:cis-regulatory region sequence-specific DNA binding"/>
    <property type="evidence" value="ECO:0007669"/>
    <property type="project" value="TreeGrafter"/>
</dbReference>
<dbReference type="SUPFAM" id="SSF46785">
    <property type="entry name" value="Winged helix' DNA-binding domain"/>
    <property type="match status" value="1"/>
</dbReference>
<dbReference type="InterPro" id="IPR019464">
    <property type="entry name" value="ELL_N"/>
</dbReference>
<gene>
    <name evidence="3" type="primary">Ell2</name>
    <name evidence="3" type="ORF">THIORB_R14613</name>
</gene>
<sequence>RRPAQSTPDSAPRRKRSTPINPALILRRTVPRSSVSRRPYRDRVIHLLALKSYKKLELIARLQRDGISLKDKNSLGTILHQVAHLNTKNNSYTLKDYVFKEIQRDWPGYTEEEKQQLELILS</sequence>
<dbReference type="PANTHER" id="PTHR23288:SF8">
    <property type="entry name" value="RNA POLYMERASE II ELONGATION FACTOR ELL2"/>
    <property type="match status" value="1"/>
</dbReference>
<dbReference type="InterPro" id="IPR036390">
    <property type="entry name" value="WH_DNA-bd_sf"/>
</dbReference>
<feature type="non-terminal residue" evidence="3">
    <location>
        <position position="122"/>
    </location>
</feature>
<evidence type="ECO:0000259" key="2">
    <source>
        <dbReference type="Pfam" id="PF10390"/>
    </source>
</evidence>
<dbReference type="Proteomes" id="UP000565698">
    <property type="component" value="Unassembled WGS sequence"/>
</dbReference>
<dbReference type="InterPro" id="IPR031176">
    <property type="entry name" value="ELL/occludin"/>
</dbReference>